<dbReference type="Gene3D" id="2.120.10.30">
    <property type="entry name" value="TolB, C-terminal domain"/>
    <property type="match status" value="1"/>
</dbReference>
<protein>
    <submittedName>
        <fullName evidence="3">Uncharacterized protein</fullName>
    </submittedName>
</protein>
<dbReference type="AlphaFoldDB" id="A0AAQ3JPA8"/>
<feature type="signal peptide" evidence="2">
    <location>
        <begin position="1"/>
        <end position="31"/>
    </location>
</feature>
<gene>
    <name evidence="3" type="ORF">Cni_G01222</name>
</gene>
<evidence type="ECO:0000256" key="1">
    <source>
        <dbReference type="SAM" id="Phobius"/>
    </source>
</evidence>
<dbReference type="InterPro" id="IPR053224">
    <property type="entry name" value="Sensory_adhesion_molecule"/>
</dbReference>
<name>A0AAQ3JPA8_9LILI</name>
<dbReference type="EMBL" id="CP136890">
    <property type="protein sequence ID" value="WOK92531.1"/>
    <property type="molecule type" value="Genomic_DNA"/>
</dbReference>
<feature type="chain" id="PRO_5042812673" evidence="2">
    <location>
        <begin position="32"/>
        <end position="356"/>
    </location>
</feature>
<evidence type="ECO:0000313" key="3">
    <source>
        <dbReference type="EMBL" id="WOK92531.1"/>
    </source>
</evidence>
<proteinExistence type="predicted"/>
<dbReference type="Proteomes" id="UP001327560">
    <property type="component" value="Chromosome 1"/>
</dbReference>
<evidence type="ECO:0000313" key="4">
    <source>
        <dbReference type="Proteomes" id="UP001327560"/>
    </source>
</evidence>
<keyword evidence="1" id="KW-1133">Transmembrane helix</keyword>
<dbReference type="InterPro" id="IPR011042">
    <property type="entry name" value="6-blade_b-propeller_TolB-like"/>
</dbReference>
<feature type="transmembrane region" description="Helical" evidence="1">
    <location>
        <begin position="323"/>
        <end position="342"/>
    </location>
</feature>
<keyword evidence="2" id="KW-0732">Signal</keyword>
<keyword evidence="4" id="KW-1185">Reference proteome</keyword>
<keyword evidence="1" id="KW-0812">Transmembrane</keyword>
<dbReference type="PANTHER" id="PTHR31460:SF3">
    <property type="entry name" value="MESOCENTIN"/>
    <property type="match status" value="1"/>
</dbReference>
<reference evidence="3 4" key="1">
    <citation type="submission" date="2023-10" db="EMBL/GenBank/DDBJ databases">
        <title>Chromosome-scale genome assembly provides insights into flower coloration mechanisms of Canna indica.</title>
        <authorList>
            <person name="Li C."/>
        </authorList>
    </citation>
    <scope>NUCLEOTIDE SEQUENCE [LARGE SCALE GENOMIC DNA]</scope>
    <source>
        <tissue evidence="3">Flower</tissue>
    </source>
</reference>
<accession>A0AAQ3JPA8</accession>
<dbReference type="GO" id="GO:0005783">
    <property type="term" value="C:endoplasmic reticulum"/>
    <property type="evidence" value="ECO:0007669"/>
    <property type="project" value="TreeGrafter"/>
</dbReference>
<dbReference type="SUPFAM" id="SSF101898">
    <property type="entry name" value="NHL repeat"/>
    <property type="match status" value="1"/>
</dbReference>
<keyword evidence="1" id="KW-0472">Membrane</keyword>
<dbReference type="PANTHER" id="PTHR31460">
    <property type="match status" value="1"/>
</dbReference>
<sequence>MAKPSFFCFLRRPRFIFLLLIFAFLTSSALGRGQHVVTIPASIPFPSGLAWDATAQHFVVGSRLPPAAVSSVSDAGVSEVLISDPLLPSTSSVAALVVDDRRRRLLVALANPAALAAYDLRSPRPHRRLFLSPLPDPSAAPGGVTVDASTGAAFVTAGRVILKVDLDGTAALLSKSATYSADPSLAGLGGVAHVNHGYLLVVERGGAGRVFKVDEDDGATKEVLGKALATEAEGLAVRSDGGAVVARGGAGARWLRGEDAWGQAAVQDEAEVEEGRRAAAIVVREWRRAYVLVTPAVEGNESGEEKVSRIEEVEWKREGEGDMVWGFVLFGGGLVVFFYWRFQMRQLAANMNKKRA</sequence>
<evidence type="ECO:0000256" key="2">
    <source>
        <dbReference type="SAM" id="SignalP"/>
    </source>
</evidence>
<organism evidence="3 4">
    <name type="scientific">Canna indica</name>
    <name type="common">Indian-shot</name>
    <dbReference type="NCBI Taxonomy" id="4628"/>
    <lineage>
        <taxon>Eukaryota</taxon>
        <taxon>Viridiplantae</taxon>
        <taxon>Streptophyta</taxon>
        <taxon>Embryophyta</taxon>
        <taxon>Tracheophyta</taxon>
        <taxon>Spermatophyta</taxon>
        <taxon>Magnoliopsida</taxon>
        <taxon>Liliopsida</taxon>
        <taxon>Zingiberales</taxon>
        <taxon>Cannaceae</taxon>
        <taxon>Canna</taxon>
    </lineage>
</organism>